<proteinExistence type="predicted"/>
<gene>
    <name evidence="2" type="ORF">GCM10022236_22350</name>
</gene>
<evidence type="ECO:0000313" key="3">
    <source>
        <dbReference type="Proteomes" id="UP001501490"/>
    </source>
</evidence>
<protein>
    <submittedName>
        <fullName evidence="2">TIGR03086 family metal-binding protein</fullName>
    </submittedName>
</protein>
<dbReference type="RefSeq" id="WP_344804422.1">
    <property type="nucleotide sequence ID" value="NZ_BAABAB010000015.1"/>
</dbReference>
<dbReference type="InterPro" id="IPR034660">
    <property type="entry name" value="DinB/YfiT-like"/>
</dbReference>
<reference evidence="3" key="1">
    <citation type="journal article" date="2019" name="Int. J. Syst. Evol. Microbiol.">
        <title>The Global Catalogue of Microorganisms (GCM) 10K type strain sequencing project: providing services to taxonomists for standard genome sequencing and annotation.</title>
        <authorList>
            <consortium name="The Broad Institute Genomics Platform"/>
            <consortium name="The Broad Institute Genome Sequencing Center for Infectious Disease"/>
            <person name="Wu L."/>
            <person name="Ma J."/>
        </authorList>
    </citation>
    <scope>NUCLEOTIDE SEQUENCE [LARGE SCALE GENOMIC DNA]</scope>
    <source>
        <strain evidence="3">JCM 16929</strain>
    </source>
</reference>
<name>A0ABP6ZXR7_9ACTN</name>
<feature type="domain" description="Mycothiol-dependent maleylpyruvate isomerase metal-binding" evidence="1">
    <location>
        <begin position="10"/>
        <end position="127"/>
    </location>
</feature>
<keyword evidence="3" id="KW-1185">Reference proteome</keyword>
<dbReference type="Gene3D" id="1.20.120.450">
    <property type="entry name" value="dinb family like domain"/>
    <property type="match status" value="1"/>
</dbReference>
<evidence type="ECO:0000259" key="1">
    <source>
        <dbReference type="Pfam" id="PF11716"/>
    </source>
</evidence>
<dbReference type="Proteomes" id="UP001501490">
    <property type="component" value="Unassembled WGS sequence"/>
</dbReference>
<dbReference type="EMBL" id="BAABAB010000015">
    <property type="protein sequence ID" value="GAA3619660.1"/>
    <property type="molecule type" value="Genomic_DNA"/>
</dbReference>
<dbReference type="NCBIfam" id="TIGR03086">
    <property type="entry name" value="TIGR03086 family metal-binding protein"/>
    <property type="match status" value="1"/>
</dbReference>
<dbReference type="SUPFAM" id="SSF109854">
    <property type="entry name" value="DinB/YfiT-like putative metalloenzymes"/>
    <property type="match status" value="1"/>
</dbReference>
<dbReference type="InterPro" id="IPR017517">
    <property type="entry name" value="Maleyloyr_isom"/>
</dbReference>
<dbReference type="InterPro" id="IPR024344">
    <property type="entry name" value="MDMPI_metal-binding"/>
</dbReference>
<dbReference type="NCBIfam" id="TIGR03083">
    <property type="entry name" value="maleylpyruvate isomerase family mycothiol-dependent enzyme"/>
    <property type="match status" value="1"/>
</dbReference>
<sequence length="189" mass="20143">MDVGETYRRSVEGWLAVAARVSDWTAPTPCSDWTVRELVNHVVGEDRWTRPLVEGQTIAEVGDSLSGDLLGEDLGGAVLAAAAEALGSVQERLEGGGIVHLSYGDEDLAEYVRQLTADHLVHGWDLAAASGQDRTLDADVVAEVAAWYADREALYRGAGIVAERPAGVTSSGPQDDLLLAFGREPDWSA</sequence>
<dbReference type="Pfam" id="PF11716">
    <property type="entry name" value="MDMPI_N"/>
    <property type="match status" value="1"/>
</dbReference>
<dbReference type="InterPro" id="IPR017520">
    <property type="entry name" value="CHP03086"/>
</dbReference>
<accession>A0ABP6ZXR7</accession>
<comment type="caution">
    <text evidence="2">The sequence shown here is derived from an EMBL/GenBank/DDBJ whole genome shotgun (WGS) entry which is preliminary data.</text>
</comment>
<evidence type="ECO:0000313" key="2">
    <source>
        <dbReference type="EMBL" id="GAA3619660.1"/>
    </source>
</evidence>
<organism evidence="2 3">
    <name type="scientific">Microlunatus ginsengisoli</name>
    <dbReference type="NCBI Taxonomy" id="363863"/>
    <lineage>
        <taxon>Bacteria</taxon>
        <taxon>Bacillati</taxon>
        <taxon>Actinomycetota</taxon>
        <taxon>Actinomycetes</taxon>
        <taxon>Propionibacteriales</taxon>
        <taxon>Propionibacteriaceae</taxon>
        <taxon>Microlunatus</taxon>
    </lineage>
</organism>